<sequence>MSDPDFLLSAAGVQMPRLIYGTAWKKQQTAALVTQALNLGFWGIDTACQPKHYHEAGVGAGLAACLKQGLSRSQIYLQSKFTPLDGQDPLQVPYSPQASLSEQVLQSFQTSLENLGTDYLDGLLLHSPLADPHQLMEVWQAMEQIYASGAVKQLGISNCYAVTQFKTLYAKARVKPALIQNRFYARTGYDWELREFCRDRQIVYQSFWTLTANPQVLAHASLQALALNYQRSPAQLFFRYLSQIGIQPLTGTSSAEHMRADLAIFDFSLSRAECAAISSVLQAMPTGA</sequence>
<keyword evidence="3" id="KW-1185">Reference proteome</keyword>
<evidence type="ECO:0000259" key="1">
    <source>
        <dbReference type="Pfam" id="PF00248"/>
    </source>
</evidence>
<dbReference type="Pfam" id="PF00248">
    <property type="entry name" value="Aldo_ket_red"/>
    <property type="match status" value="1"/>
</dbReference>
<gene>
    <name evidence="2" type="ORF">KEF85_16455</name>
</gene>
<dbReference type="InterPro" id="IPR023210">
    <property type="entry name" value="NADP_OxRdtase_dom"/>
</dbReference>
<evidence type="ECO:0000313" key="2">
    <source>
        <dbReference type="EMBL" id="QWF70876.1"/>
    </source>
</evidence>
<dbReference type="EMBL" id="CP073754">
    <property type="protein sequence ID" value="QWF70876.1"/>
    <property type="molecule type" value="Genomic_DNA"/>
</dbReference>
<dbReference type="SUPFAM" id="SSF51430">
    <property type="entry name" value="NAD(P)-linked oxidoreductase"/>
    <property type="match status" value="1"/>
</dbReference>
<reference evidence="2" key="1">
    <citation type="submission" date="2021-04" db="EMBL/GenBank/DDBJ databases">
        <title>Draft genome sequence data of methanotrophic Methylovulum sp. strain S1L and Methylomonas sp. strain S2AM isolated from boreal lake water columns.</title>
        <authorList>
            <person name="Rissanen A.J."/>
            <person name="Mangayil R."/>
            <person name="Svenning M.M."/>
            <person name="Khanongnuch R."/>
        </authorList>
    </citation>
    <scope>NUCLEOTIDE SEQUENCE</scope>
    <source>
        <strain evidence="2">S2AM</strain>
    </source>
</reference>
<dbReference type="Gene3D" id="3.20.20.100">
    <property type="entry name" value="NADP-dependent oxidoreductase domain"/>
    <property type="match status" value="1"/>
</dbReference>
<accession>A0A975MN23</accession>
<dbReference type="Proteomes" id="UP000676649">
    <property type="component" value="Chromosome"/>
</dbReference>
<organism evidence="2 3">
    <name type="scientific">Methylomonas paludis</name>
    <dbReference type="NCBI Taxonomy" id="1173101"/>
    <lineage>
        <taxon>Bacteria</taxon>
        <taxon>Pseudomonadati</taxon>
        <taxon>Pseudomonadota</taxon>
        <taxon>Gammaproteobacteria</taxon>
        <taxon>Methylococcales</taxon>
        <taxon>Methylococcaceae</taxon>
        <taxon>Methylomonas</taxon>
    </lineage>
</organism>
<dbReference type="InterPro" id="IPR020471">
    <property type="entry name" value="AKR"/>
</dbReference>
<dbReference type="GO" id="GO:0016491">
    <property type="term" value="F:oxidoreductase activity"/>
    <property type="evidence" value="ECO:0007669"/>
    <property type="project" value="InterPro"/>
</dbReference>
<dbReference type="PANTHER" id="PTHR43827:SF8">
    <property type="entry name" value="ALDO_KETO REDUCTASE FAMILY PROTEIN"/>
    <property type="match status" value="1"/>
</dbReference>
<protein>
    <submittedName>
        <fullName evidence="2">Aldo/keto reductase</fullName>
    </submittedName>
</protein>
<name>A0A975MN23_9GAMM</name>
<feature type="domain" description="NADP-dependent oxidoreductase" evidence="1">
    <location>
        <begin position="23"/>
        <end position="280"/>
    </location>
</feature>
<dbReference type="InterPro" id="IPR036812">
    <property type="entry name" value="NAD(P)_OxRdtase_dom_sf"/>
</dbReference>
<dbReference type="RefSeq" id="WP_215582362.1">
    <property type="nucleotide sequence ID" value="NZ_CP073754.1"/>
</dbReference>
<proteinExistence type="predicted"/>
<dbReference type="KEGG" id="mpad:KEF85_16455"/>
<dbReference type="AlphaFoldDB" id="A0A975MN23"/>
<dbReference type="PANTHER" id="PTHR43827">
    <property type="entry name" value="2,5-DIKETO-D-GLUCONIC ACID REDUCTASE"/>
    <property type="match status" value="1"/>
</dbReference>
<evidence type="ECO:0000313" key="3">
    <source>
        <dbReference type="Proteomes" id="UP000676649"/>
    </source>
</evidence>
<dbReference type="CDD" id="cd19071">
    <property type="entry name" value="AKR_AKR1-5-like"/>
    <property type="match status" value="1"/>
</dbReference>
<dbReference type="PRINTS" id="PR00069">
    <property type="entry name" value="ALDKETRDTASE"/>
</dbReference>